<dbReference type="Pfam" id="PF00431">
    <property type="entry name" value="CUB"/>
    <property type="match status" value="1"/>
</dbReference>
<evidence type="ECO:0000259" key="14">
    <source>
        <dbReference type="PROSITE" id="PS51864"/>
    </source>
</evidence>
<dbReference type="Gene3D" id="2.60.120.290">
    <property type="entry name" value="Spermadhesin, CUB domain"/>
    <property type="match status" value="1"/>
</dbReference>
<keyword evidence="2 11" id="KW-0645">Protease</keyword>
<evidence type="ECO:0000256" key="3">
    <source>
        <dbReference type="ARBA" id="ARBA00022723"/>
    </source>
</evidence>
<dbReference type="AlphaFoldDB" id="H3BFU2"/>
<dbReference type="GeneTree" id="ENSGT00940000161051"/>
<dbReference type="FunFam" id="2.60.120.290:FF:000005">
    <property type="entry name" value="Procollagen C-endopeptidase enhancer 1"/>
    <property type="match status" value="1"/>
</dbReference>
<dbReference type="GO" id="GO:0008270">
    <property type="term" value="F:zinc ion binding"/>
    <property type="evidence" value="ECO:0007669"/>
    <property type="project" value="UniProtKB-UniRule"/>
</dbReference>
<reference evidence="15" key="2">
    <citation type="submission" date="2025-08" db="UniProtKB">
        <authorList>
            <consortium name="Ensembl"/>
        </authorList>
    </citation>
    <scope>IDENTIFICATION</scope>
</reference>
<dbReference type="GO" id="GO:0006508">
    <property type="term" value="P:proteolysis"/>
    <property type="evidence" value="ECO:0007669"/>
    <property type="project" value="UniProtKB-KW"/>
</dbReference>
<dbReference type="GO" id="GO:0060473">
    <property type="term" value="C:cortical granule"/>
    <property type="evidence" value="ECO:0007669"/>
    <property type="project" value="UniProtKB-SubCell"/>
</dbReference>
<dbReference type="PROSITE" id="PS51864">
    <property type="entry name" value="ASTACIN"/>
    <property type="match status" value="1"/>
</dbReference>
<name>H3BFU2_LATCH</name>
<dbReference type="CDD" id="cd00041">
    <property type="entry name" value="CUB"/>
    <property type="match status" value="1"/>
</dbReference>
<evidence type="ECO:0000256" key="11">
    <source>
        <dbReference type="PROSITE-ProRule" id="PRU01211"/>
    </source>
</evidence>
<evidence type="ECO:0000256" key="10">
    <source>
        <dbReference type="PROSITE-ProRule" id="PRU00059"/>
    </source>
</evidence>
<keyword evidence="8" id="KW-1015">Disulfide bond</keyword>
<sequence length="352" mass="39736">PQAVPEKNDDDIFSKILRVNQRFQRHMEQGDIAIPTGKSSTSCSNGVCFWPKSADGLVRIPFTLDSKFTNKEKAIIWGAMHEYEMLTCVQFQNRTTEVNYVRFRSADGCWSYVGKTGGSQELSLMKAGCVKRGIVQHEINHILGFEHEQNRIDRAQYVKILWQNIDPAHYSSFKEHRTSNLGTRYDYSSIMHYGKYSFSRNGLKTLIPIPDENTIIGQRYGLSSMDIAKINKLYGCNVCSDLFPEHSGNLQSRDYPSPHQSYDCMFLIRTPEEKVFLEFDSFDLQTSLGCSGCYVKVYDGDVKSAPVLLDRTCGKTLPPVLIASRNLMLIEFASSSCPTTPGFAATYHTGSC</sequence>
<dbReference type="Pfam" id="PF01400">
    <property type="entry name" value="Astacin"/>
    <property type="match status" value="1"/>
</dbReference>
<dbReference type="Ensembl" id="ENSLACT00000020903.1">
    <property type="protein sequence ID" value="ENSLACP00000020763.1"/>
    <property type="gene ID" value="ENSLACG00000018240.1"/>
</dbReference>
<evidence type="ECO:0000256" key="6">
    <source>
        <dbReference type="ARBA" id="ARBA00022833"/>
    </source>
</evidence>
<dbReference type="eggNOG" id="KOG3714">
    <property type="taxonomic scope" value="Eukaryota"/>
</dbReference>
<reference evidence="15" key="3">
    <citation type="submission" date="2025-09" db="UniProtKB">
        <authorList>
            <consortium name="Ensembl"/>
        </authorList>
    </citation>
    <scope>IDENTIFICATION</scope>
</reference>
<dbReference type="HOGENOM" id="CLU_005140_1_0_1"/>
<keyword evidence="1" id="KW-0963">Cytoplasm</keyword>
<dbReference type="InterPro" id="IPR000859">
    <property type="entry name" value="CUB_dom"/>
</dbReference>
<feature type="binding site" evidence="11">
    <location>
        <position position="137"/>
    </location>
    <ligand>
        <name>Zn(2+)</name>
        <dbReference type="ChEBI" id="CHEBI:29105"/>
        <note>catalytic</note>
    </ligand>
</feature>
<accession>H3BFU2</accession>
<dbReference type="PRINTS" id="PR00480">
    <property type="entry name" value="ASTACIN"/>
</dbReference>
<comment type="subcellular location">
    <subcellularLocation>
        <location evidence="9">Cytoplasmic vesicle</location>
        <location evidence="9">Secretory vesicle</location>
        <location evidence="9">Cortical granule</location>
    </subcellularLocation>
</comment>
<dbReference type="InterPro" id="IPR006026">
    <property type="entry name" value="Peptidase_Metallo"/>
</dbReference>
<evidence type="ECO:0000256" key="8">
    <source>
        <dbReference type="ARBA" id="ARBA00023157"/>
    </source>
</evidence>
<evidence type="ECO:0000256" key="1">
    <source>
        <dbReference type="ARBA" id="ARBA00022490"/>
    </source>
</evidence>
<dbReference type="InterPro" id="IPR024079">
    <property type="entry name" value="MetalloPept_cat_dom_sf"/>
</dbReference>
<protein>
    <recommendedName>
        <fullName evidence="12">Metalloendopeptidase</fullName>
        <ecNumber evidence="12">3.4.24.-</ecNumber>
    </recommendedName>
</protein>
<evidence type="ECO:0000256" key="12">
    <source>
        <dbReference type="RuleBase" id="RU361183"/>
    </source>
</evidence>
<dbReference type="SUPFAM" id="SSF55486">
    <property type="entry name" value="Metalloproteases ('zincins'), catalytic domain"/>
    <property type="match status" value="1"/>
</dbReference>
<dbReference type="SMART" id="SM00235">
    <property type="entry name" value="ZnMc"/>
    <property type="match status" value="1"/>
</dbReference>
<reference evidence="16" key="1">
    <citation type="submission" date="2011-08" db="EMBL/GenBank/DDBJ databases">
        <title>The draft genome of Latimeria chalumnae.</title>
        <authorList>
            <person name="Di Palma F."/>
            <person name="Alfoldi J."/>
            <person name="Johnson J."/>
            <person name="Berlin A."/>
            <person name="Gnerre S."/>
            <person name="Jaffe D."/>
            <person name="MacCallum I."/>
            <person name="Young S."/>
            <person name="Walker B.J."/>
            <person name="Lander E."/>
            <person name="Lindblad-Toh K."/>
        </authorList>
    </citation>
    <scope>NUCLEOTIDE SEQUENCE [LARGE SCALE GENOMIC DNA]</scope>
    <source>
        <strain evidence="16">Wild caught</strain>
    </source>
</reference>
<keyword evidence="7 11" id="KW-0482">Metalloprotease</keyword>
<dbReference type="SUPFAM" id="SSF49854">
    <property type="entry name" value="Spermadhesin, CUB domain"/>
    <property type="match status" value="1"/>
</dbReference>
<dbReference type="PANTHER" id="PTHR10127:SF899">
    <property type="entry name" value="ASTACIN-LIKE METALLOENDOPEPTIDASE-RELATED"/>
    <property type="match status" value="1"/>
</dbReference>
<evidence type="ECO:0000259" key="13">
    <source>
        <dbReference type="PROSITE" id="PS01180"/>
    </source>
</evidence>
<proteinExistence type="predicted"/>
<dbReference type="OMA" id="HEINHIL"/>
<dbReference type="STRING" id="7897.ENSLACP00000020763"/>
<dbReference type="InterPro" id="IPR001506">
    <property type="entry name" value="Peptidase_M12A"/>
</dbReference>
<gene>
    <name evidence="15" type="primary">LOC102355791</name>
</gene>
<dbReference type="PANTHER" id="PTHR10127">
    <property type="entry name" value="DISCOIDIN, CUB, EGF, LAMININ , AND ZINC METALLOPROTEASE DOMAIN CONTAINING"/>
    <property type="match status" value="1"/>
</dbReference>
<feature type="domain" description="CUB" evidence="13">
    <location>
        <begin position="239"/>
        <end position="350"/>
    </location>
</feature>
<comment type="cofactor">
    <cofactor evidence="11 12">
        <name>Zn(2+)</name>
        <dbReference type="ChEBI" id="CHEBI:29105"/>
    </cofactor>
    <text evidence="11 12">Binds 1 zinc ion per subunit.</text>
</comment>
<evidence type="ECO:0000256" key="9">
    <source>
        <dbReference type="ARBA" id="ARBA00037865"/>
    </source>
</evidence>
<dbReference type="PROSITE" id="PS01180">
    <property type="entry name" value="CUB"/>
    <property type="match status" value="1"/>
</dbReference>
<keyword evidence="4" id="KW-0732">Signal</keyword>
<dbReference type="Proteomes" id="UP000008672">
    <property type="component" value="Unassembled WGS sequence"/>
</dbReference>
<dbReference type="EMBL" id="AFYH01005063">
    <property type="status" value="NOT_ANNOTATED_CDS"/>
    <property type="molecule type" value="Genomic_DNA"/>
</dbReference>
<evidence type="ECO:0000313" key="16">
    <source>
        <dbReference type="Proteomes" id="UP000008672"/>
    </source>
</evidence>
<evidence type="ECO:0000313" key="15">
    <source>
        <dbReference type="Ensembl" id="ENSLACP00000020763.1"/>
    </source>
</evidence>
<keyword evidence="16" id="KW-1185">Reference proteome</keyword>
<keyword evidence="3 11" id="KW-0479">Metal-binding</keyword>
<feature type="active site" evidence="11">
    <location>
        <position position="138"/>
    </location>
</feature>
<feature type="binding site" evidence="11">
    <location>
        <position position="141"/>
    </location>
    <ligand>
        <name>Zn(2+)</name>
        <dbReference type="ChEBI" id="CHEBI:29105"/>
        <note>catalytic</note>
    </ligand>
</feature>
<dbReference type="InParanoid" id="H3BFU2"/>
<feature type="domain" description="Peptidase M12A" evidence="14">
    <location>
        <begin position="39"/>
        <end position="237"/>
    </location>
</feature>
<comment type="caution">
    <text evidence="10">Lacks conserved residue(s) required for the propagation of feature annotation.</text>
</comment>
<dbReference type="FunFam" id="3.40.390.10:FF:000040">
    <property type="entry name" value="Metalloendopeptidase"/>
    <property type="match status" value="1"/>
</dbReference>
<dbReference type="EC" id="3.4.24.-" evidence="12"/>
<dbReference type="InterPro" id="IPR035914">
    <property type="entry name" value="Sperma_CUB_dom_sf"/>
</dbReference>
<keyword evidence="6 11" id="KW-0862">Zinc</keyword>
<evidence type="ECO:0000256" key="4">
    <source>
        <dbReference type="ARBA" id="ARBA00022729"/>
    </source>
</evidence>
<evidence type="ECO:0000256" key="7">
    <source>
        <dbReference type="ARBA" id="ARBA00023049"/>
    </source>
</evidence>
<evidence type="ECO:0000256" key="2">
    <source>
        <dbReference type="ARBA" id="ARBA00022670"/>
    </source>
</evidence>
<keyword evidence="5 11" id="KW-0378">Hydrolase</keyword>
<organism evidence="15 16">
    <name type="scientific">Latimeria chalumnae</name>
    <name type="common">Coelacanth</name>
    <dbReference type="NCBI Taxonomy" id="7897"/>
    <lineage>
        <taxon>Eukaryota</taxon>
        <taxon>Metazoa</taxon>
        <taxon>Chordata</taxon>
        <taxon>Craniata</taxon>
        <taxon>Vertebrata</taxon>
        <taxon>Euteleostomi</taxon>
        <taxon>Coelacanthiformes</taxon>
        <taxon>Coelacanthidae</taxon>
        <taxon>Latimeria</taxon>
    </lineage>
</organism>
<feature type="binding site" evidence="11">
    <location>
        <position position="147"/>
    </location>
    <ligand>
        <name>Zn(2+)</name>
        <dbReference type="ChEBI" id="CHEBI:29105"/>
        <note>catalytic</note>
    </ligand>
</feature>
<dbReference type="GO" id="GO:0004222">
    <property type="term" value="F:metalloendopeptidase activity"/>
    <property type="evidence" value="ECO:0007669"/>
    <property type="project" value="UniProtKB-UniRule"/>
</dbReference>
<dbReference type="EMBL" id="AFYH01005064">
    <property type="status" value="NOT_ANNOTATED_CDS"/>
    <property type="molecule type" value="Genomic_DNA"/>
</dbReference>
<dbReference type="Gene3D" id="3.40.390.10">
    <property type="entry name" value="Collagenase (Catalytic Domain)"/>
    <property type="match status" value="1"/>
</dbReference>
<dbReference type="SMART" id="SM00042">
    <property type="entry name" value="CUB"/>
    <property type="match status" value="1"/>
</dbReference>
<evidence type="ECO:0000256" key="5">
    <source>
        <dbReference type="ARBA" id="ARBA00022801"/>
    </source>
</evidence>